<dbReference type="Proteomes" id="UP001174208">
    <property type="component" value="Unassembled WGS sequence"/>
</dbReference>
<keyword evidence="3" id="KW-1185">Reference proteome</keyword>
<feature type="transmembrane region" description="Helical" evidence="1">
    <location>
        <begin position="39"/>
        <end position="58"/>
    </location>
</feature>
<comment type="caution">
    <text evidence="2">The sequence shown here is derived from an EMBL/GenBank/DDBJ whole genome shotgun (WGS) entry which is preliminary data.</text>
</comment>
<dbReference type="RefSeq" id="WP_301212681.1">
    <property type="nucleotide sequence ID" value="NZ_JAROCF010000001.1"/>
</dbReference>
<keyword evidence="1" id="KW-0472">Membrane</keyword>
<keyword evidence="1" id="KW-0812">Transmembrane</keyword>
<keyword evidence="1" id="KW-1133">Transmembrane helix</keyword>
<feature type="transmembrane region" description="Helical" evidence="1">
    <location>
        <begin position="12"/>
        <end position="33"/>
    </location>
</feature>
<sequence length="83" mass="9419">MRWNDPREALDVGIGFVAFFGVAFFAITLWCELSGQPALLWAVVTLVLVLALVALWQARRRIIAARLRAEADAEAERERLDRH</sequence>
<evidence type="ECO:0000256" key="1">
    <source>
        <dbReference type="SAM" id="Phobius"/>
    </source>
</evidence>
<gene>
    <name evidence="2" type="ORF">P5G50_07170</name>
</gene>
<proteinExistence type="predicted"/>
<organism evidence="2 3">
    <name type="scientific">Leifsonia williamsii</name>
    <dbReference type="NCBI Taxonomy" id="3035919"/>
    <lineage>
        <taxon>Bacteria</taxon>
        <taxon>Bacillati</taxon>
        <taxon>Actinomycetota</taxon>
        <taxon>Actinomycetes</taxon>
        <taxon>Micrococcales</taxon>
        <taxon>Microbacteriaceae</taxon>
        <taxon>Leifsonia</taxon>
    </lineage>
</organism>
<reference evidence="2" key="1">
    <citation type="submission" date="2023-06" db="EMBL/GenBank/DDBJ databases">
        <title>MT1 and MT2 Draft Genomes of Novel Species.</title>
        <authorList>
            <person name="Venkateswaran K."/>
        </authorList>
    </citation>
    <scope>NUCLEOTIDE SEQUENCE</scope>
    <source>
        <strain evidence="2">F6_8S_P_1B</strain>
    </source>
</reference>
<name>A0ABT8KAL7_9MICO</name>
<dbReference type="EMBL" id="JAROCF010000001">
    <property type="protein sequence ID" value="MDN4614232.1"/>
    <property type="molecule type" value="Genomic_DNA"/>
</dbReference>
<evidence type="ECO:0000313" key="2">
    <source>
        <dbReference type="EMBL" id="MDN4614232.1"/>
    </source>
</evidence>
<protein>
    <submittedName>
        <fullName evidence="2">Uncharacterized protein</fullName>
    </submittedName>
</protein>
<accession>A0ABT8KAL7</accession>
<evidence type="ECO:0000313" key="3">
    <source>
        <dbReference type="Proteomes" id="UP001174208"/>
    </source>
</evidence>